<sequence>MPSRISSSSPSSFNALDSPHVSALVMEQDSPSSARKPLALLSKLKRQASALVKSTPASPVGTTFPSSGWEDTAVATTRFPTVSFAPTPVPSISTFPTSSSIALSRPSSSSARSDADSSFLDCGDSDEDRPRRSFTASFSARRKAKQDKTVPALTLFQNRNAHLDSQSDMNASQDDARSMATLDTVETSNTIETDGGLSTESGDYIPYIPLVLRLEHERKLAKMQRMAGASSEGVATSSMMNTIPATGRRTVQAEIRARSTPSPTPSFSTVESVSTESPDTPRTPVFYSESTPSVSINSEELEEDDNEDLFSITSSFAPGDEFEYPPNVQQDRPKLSSVKPERPFADDVFSQDDSYEAPSEMYRRSRMESLVLPNPKFNTLRHSSFSDDVDMLKSTKTTTPLEDERSRSSAPIVYTSPPDIRRIIFTPIRTAFFPLAPPKAPQKPHYQIGFGRQTVDPRAGSEPGEWTLLLGEEKETSFARARKASQSQNNAAGGRKRSTGPASGQERSRKKSGISVTVKATETGDVGAGAAVSPTKRSVSMPFAAEPHVQKPLLRVKSLLDMEGSGRTELDGQETSDAEVDLKTAGSDPGPGLRRSGSARPVLDGGKKPRSPTSGTPDDWTLMLPLPFPRQLKKSAAASTRPQADEKKTRIIHKARSSVDLTSTVVLHVRKRKVSSPMLSGNNFAFAQQQQQKRVEMEEPQQQLQHKKELSAEEMLAVILDLNDGDDASKFGEGKPGNASAGGQLDREDHRQKALDMLSGNSTPSSGGSQPRTRDSSLSPKSALGEKENDEDRSVSPSPSFAKFEERLCELMDRQEFGAGPSVEDLAESQHSSQPTEKDEAVAESDPSLEQTSQPLSTSLPPSPIDIPSPLKTAPKPTFFPFPSLKPKSNRPLYPIGSKPTSTMSLPPPPPASTSAPRATASRSQSLTAHPPKVVSRSSLFGLSFSQYGPNPIPSIKEANRPSLDSQARPSGSINSTTPLVMSRSSFAAERSRPTTSEAVARQTPPLVIKIPNGMRQGDDDNVEITPSHLLLSSPSMESIRSVSSASSIETVVPSGKNRSSENLSVNTSDSEQALSPRSPFLLEDFPLPPASLPLNGVVPAESTPESSPRKPVVTTLNLIQRAGEASPLTRFPGADEDIEIPPPTPIGTSSPHRSPPRSTPSPYIFGVVDTSVSLWMDDEDEDEEEEEVEEEYISDTSDSSGTETEYEDARSTFGMSDEDYEDAVSMLSGVFYSARNSLDG</sequence>
<feature type="compositionally biased region" description="Low complexity" evidence="1">
    <location>
        <begin position="913"/>
        <end position="924"/>
    </location>
</feature>
<feature type="compositionally biased region" description="Polar residues" evidence="1">
    <location>
        <begin position="288"/>
        <end position="298"/>
    </location>
</feature>
<feature type="compositionally biased region" description="Low complexity" evidence="1">
    <location>
        <begin position="1036"/>
        <end position="1048"/>
    </location>
</feature>
<feature type="compositionally biased region" description="Low complexity" evidence="1">
    <location>
        <begin position="90"/>
        <end position="118"/>
    </location>
</feature>
<feature type="compositionally biased region" description="Polar residues" evidence="1">
    <location>
        <begin position="963"/>
        <end position="986"/>
    </location>
</feature>
<dbReference type="OrthoDB" id="2995604at2759"/>
<keyword evidence="3" id="KW-1185">Reference proteome</keyword>
<evidence type="ECO:0000256" key="1">
    <source>
        <dbReference type="SAM" id="MobiDB-lite"/>
    </source>
</evidence>
<dbReference type="EMBL" id="JANBPK010000863">
    <property type="protein sequence ID" value="KAJ2929647.1"/>
    <property type="molecule type" value="Genomic_DNA"/>
</dbReference>
<feature type="region of interest" description="Disordered" evidence="1">
    <location>
        <begin position="242"/>
        <end position="349"/>
    </location>
</feature>
<feature type="region of interest" description="Disordered" evidence="1">
    <location>
        <begin position="50"/>
        <end position="69"/>
    </location>
</feature>
<feature type="region of interest" description="Disordered" evidence="1">
    <location>
        <begin position="951"/>
        <end position="1218"/>
    </location>
</feature>
<feature type="compositionally biased region" description="Low complexity" evidence="1">
    <location>
        <begin position="851"/>
        <end position="860"/>
    </location>
</feature>
<feature type="compositionally biased region" description="Polar residues" evidence="1">
    <location>
        <begin position="55"/>
        <end position="66"/>
    </location>
</feature>
<feature type="compositionally biased region" description="Basic and acidic residues" evidence="1">
    <location>
        <begin position="803"/>
        <end position="816"/>
    </location>
</feature>
<feature type="compositionally biased region" description="Polar residues" evidence="1">
    <location>
        <begin position="1057"/>
        <end position="1076"/>
    </location>
</feature>
<feature type="compositionally biased region" description="Basic and acidic residues" evidence="1">
    <location>
        <begin position="784"/>
        <end position="794"/>
    </location>
</feature>
<feature type="region of interest" description="Disordered" evidence="1">
    <location>
        <begin position="84"/>
        <end position="151"/>
    </location>
</feature>
<accession>A0A9W8MH27</accession>
<feature type="compositionally biased region" description="Polar residues" evidence="1">
    <location>
        <begin position="759"/>
        <end position="780"/>
    </location>
</feature>
<comment type="caution">
    <text evidence="2">The sequence shown here is derived from an EMBL/GenBank/DDBJ whole genome shotgun (WGS) entry which is preliminary data.</text>
</comment>
<feature type="compositionally biased region" description="Low complexity" evidence="1">
    <location>
        <begin position="259"/>
        <end position="278"/>
    </location>
</feature>
<proteinExistence type="predicted"/>
<feature type="compositionally biased region" description="Acidic residues" evidence="1">
    <location>
        <begin position="299"/>
        <end position="308"/>
    </location>
</feature>
<organism evidence="2 3">
    <name type="scientific">Candolleomyces eurysporus</name>
    <dbReference type="NCBI Taxonomy" id="2828524"/>
    <lineage>
        <taxon>Eukaryota</taxon>
        <taxon>Fungi</taxon>
        <taxon>Dikarya</taxon>
        <taxon>Basidiomycota</taxon>
        <taxon>Agaricomycotina</taxon>
        <taxon>Agaricomycetes</taxon>
        <taxon>Agaricomycetidae</taxon>
        <taxon>Agaricales</taxon>
        <taxon>Agaricineae</taxon>
        <taxon>Psathyrellaceae</taxon>
        <taxon>Candolleomyces</taxon>
    </lineage>
</organism>
<feature type="region of interest" description="Disordered" evidence="1">
    <location>
        <begin position="725"/>
        <end position="933"/>
    </location>
</feature>
<name>A0A9W8MH27_9AGAR</name>
<evidence type="ECO:0000313" key="2">
    <source>
        <dbReference type="EMBL" id="KAJ2929647.1"/>
    </source>
</evidence>
<evidence type="ECO:0000313" key="3">
    <source>
        <dbReference type="Proteomes" id="UP001140091"/>
    </source>
</evidence>
<feature type="compositionally biased region" description="Basic and acidic residues" evidence="1">
    <location>
        <begin position="745"/>
        <end position="754"/>
    </location>
</feature>
<feature type="compositionally biased region" description="Basic and acidic residues" evidence="1">
    <location>
        <begin position="331"/>
        <end position="345"/>
    </location>
</feature>
<feature type="region of interest" description="Disordered" evidence="1">
    <location>
        <begin position="565"/>
        <end position="655"/>
    </location>
</feature>
<dbReference type="AlphaFoldDB" id="A0A9W8MH27"/>
<dbReference type="Proteomes" id="UP001140091">
    <property type="component" value="Unassembled WGS sequence"/>
</dbReference>
<feature type="compositionally biased region" description="Low complexity" evidence="1">
    <location>
        <begin position="1195"/>
        <end position="1204"/>
    </location>
</feature>
<protein>
    <submittedName>
        <fullName evidence="2">Uncharacterized protein</fullName>
    </submittedName>
</protein>
<feature type="region of interest" description="Disordered" evidence="1">
    <location>
        <begin position="477"/>
        <end position="521"/>
    </location>
</feature>
<reference evidence="2" key="1">
    <citation type="submission" date="2022-06" db="EMBL/GenBank/DDBJ databases">
        <title>Genome Sequence of Candolleomyces eurysporus.</title>
        <authorList>
            <person name="Buettner E."/>
        </authorList>
    </citation>
    <scope>NUCLEOTIDE SEQUENCE</scope>
    <source>
        <strain evidence="2">VTCC 930004</strain>
    </source>
</reference>
<feature type="compositionally biased region" description="Low complexity" evidence="1">
    <location>
        <begin position="868"/>
        <end position="883"/>
    </location>
</feature>
<feature type="non-terminal residue" evidence="2">
    <location>
        <position position="1"/>
    </location>
</feature>
<gene>
    <name evidence="2" type="ORF">H1R20_g7437</name>
</gene>
<feature type="compositionally biased region" description="Acidic residues" evidence="1">
    <location>
        <begin position="1177"/>
        <end position="1194"/>
    </location>
</feature>